<dbReference type="SMART" id="SM00448">
    <property type="entry name" value="REC"/>
    <property type="match status" value="1"/>
</dbReference>
<dbReference type="RefSeq" id="WP_130650134.1">
    <property type="nucleotide sequence ID" value="NZ_BMHA01000011.1"/>
</dbReference>
<dbReference type="EMBL" id="BMHA01000011">
    <property type="protein sequence ID" value="GGI08390.1"/>
    <property type="molecule type" value="Genomic_DNA"/>
</dbReference>
<organism evidence="8 9">
    <name type="scientific">Egicoccus halophilus</name>
    <dbReference type="NCBI Taxonomy" id="1670830"/>
    <lineage>
        <taxon>Bacteria</taxon>
        <taxon>Bacillati</taxon>
        <taxon>Actinomycetota</taxon>
        <taxon>Nitriliruptoria</taxon>
        <taxon>Egicoccales</taxon>
        <taxon>Egicoccaceae</taxon>
        <taxon>Egicoccus</taxon>
    </lineage>
</organism>
<reference evidence="8" key="1">
    <citation type="journal article" date="2014" name="Int. J. Syst. Evol. Microbiol.">
        <title>Complete genome sequence of Corynebacterium casei LMG S-19264T (=DSM 44701T), isolated from a smear-ripened cheese.</title>
        <authorList>
            <consortium name="US DOE Joint Genome Institute (JGI-PGF)"/>
            <person name="Walter F."/>
            <person name="Albersmeier A."/>
            <person name="Kalinowski J."/>
            <person name="Ruckert C."/>
        </authorList>
    </citation>
    <scope>NUCLEOTIDE SEQUENCE</scope>
    <source>
        <strain evidence="8">CGMCC 1.14988</strain>
    </source>
</reference>
<feature type="domain" description="HTH luxR-type" evidence="6">
    <location>
        <begin position="153"/>
        <end position="218"/>
    </location>
</feature>
<feature type="modified residue" description="4-aspartylphosphate" evidence="5">
    <location>
        <position position="57"/>
    </location>
</feature>
<dbReference type="PANTHER" id="PTHR43214">
    <property type="entry name" value="TWO-COMPONENT RESPONSE REGULATOR"/>
    <property type="match status" value="1"/>
</dbReference>
<keyword evidence="9" id="KW-1185">Reference proteome</keyword>
<dbReference type="GO" id="GO:0006355">
    <property type="term" value="P:regulation of DNA-templated transcription"/>
    <property type="evidence" value="ECO:0007669"/>
    <property type="project" value="InterPro"/>
</dbReference>
<evidence type="ECO:0000313" key="9">
    <source>
        <dbReference type="Proteomes" id="UP000650511"/>
    </source>
</evidence>
<dbReference type="CDD" id="cd06170">
    <property type="entry name" value="LuxR_C_like"/>
    <property type="match status" value="1"/>
</dbReference>
<sequence>MTTPIRVALVDDQHLVRAGFRMVIESQPDLTVVAEAGDGAMALQVLPAAAADVVLMDVRMPLMDGLTATQTLTAAGPRPRVIVLTTFDLDEYVLRAIRAGASGFLLKDTPPEDMLEAIRTVHAGDAVIAPSSTRRLLEHLVTVLPEDARDDGARSALGQLTEREREVLVLMARGRSNGEIAGDLYVAEATVKTHVGNILAKLGARDRVQAVVAAYEAGLVRPGR</sequence>
<accession>A0A8J3AC93</accession>
<dbReference type="InterPro" id="IPR016032">
    <property type="entry name" value="Sig_transdc_resp-reg_C-effctor"/>
</dbReference>
<dbReference type="InterPro" id="IPR001789">
    <property type="entry name" value="Sig_transdc_resp-reg_receiver"/>
</dbReference>
<evidence type="ECO:0000259" key="7">
    <source>
        <dbReference type="PROSITE" id="PS50110"/>
    </source>
</evidence>
<dbReference type="InterPro" id="IPR058245">
    <property type="entry name" value="NreC/VraR/RcsB-like_REC"/>
</dbReference>
<protein>
    <submittedName>
        <fullName evidence="8">DNA-binding response regulator</fullName>
    </submittedName>
</protein>
<dbReference type="InterPro" id="IPR039420">
    <property type="entry name" value="WalR-like"/>
</dbReference>
<dbReference type="AlphaFoldDB" id="A0A8J3AC93"/>
<reference evidence="8" key="2">
    <citation type="submission" date="2020-09" db="EMBL/GenBank/DDBJ databases">
        <authorList>
            <person name="Sun Q."/>
            <person name="Zhou Y."/>
        </authorList>
    </citation>
    <scope>NUCLEOTIDE SEQUENCE</scope>
    <source>
        <strain evidence="8">CGMCC 1.14988</strain>
    </source>
</reference>
<dbReference type="InterPro" id="IPR000792">
    <property type="entry name" value="Tscrpt_reg_LuxR_C"/>
</dbReference>
<keyword evidence="3 8" id="KW-0238">DNA-binding</keyword>
<dbReference type="Gene3D" id="3.40.50.2300">
    <property type="match status" value="1"/>
</dbReference>
<dbReference type="OrthoDB" id="9808843at2"/>
<evidence type="ECO:0000256" key="4">
    <source>
        <dbReference type="ARBA" id="ARBA00023163"/>
    </source>
</evidence>
<keyword evidence="4" id="KW-0804">Transcription</keyword>
<dbReference type="PROSITE" id="PS50110">
    <property type="entry name" value="RESPONSE_REGULATORY"/>
    <property type="match status" value="1"/>
</dbReference>
<dbReference type="Pfam" id="PF00072">
    <property type="entry name" value="Response_reg"/>
    <property type="match status" value="1"/>
</dbReference>
<name>A0A8J3AC93_9ACTN</name>
<dbReference type="CDD" id="cd17535">
    <property type="entry name" value="REC_NarL-like"/>
    <property type="match status" value="1"/>
</dbReference>
<dbReference type="SUPFAM" id="SSF52172">
    <property type="entry name" value="CheY-like"/>
    <property type="match status" value="1"/>
</dbReference>
<dbReference type="PROSITE" id="PS00622">
    <property type="entry name" value="HTH_LUXR_1"/>
    <property type="match status" value="1"/>
</dbReference>
<dbReference type="GO" id="GO:0003677">
    <property type="term" value="F:DNA binding"/>
    <property type="evidence" value="ECO:0007669"/>
    <property type="project" value="UniProtKB-KW"/>
</dbReference>
<proteinExistence type="predicted"/>
<evidence type="ECO:0000256" key="5">
    <source>
        <dbReference type="PROSITE-ProRule" id="PRU00169"/>
    </source>
</evidence>
<feature type="domain" description="Response regulatory" evidence="7">
    <location>
        <begin position="6"/>
        <end position="122"/>
    </location>
</feature>
<dbReference type="Pfam" id="PF00196">
    <property type="entry name" value="GerE"/>
    <property type="match status" value="1"/>
</dbReference>
<evidence type="ECO:0000256" key="1">
    <source>
        <dbReference type="ARBA" id="ARBA00022553"/>
    </source>
</evidence>
<dbReference type="PROSITE" id="PS50043">
    <property type="entry name" value="HTH_LUXR_2"/>
    <property type="match status" value="1"/>
</dbReference>
<comment type="caution">
    <text evidence="8">The sequence shown here is derived from an EMBL/GenBank/DDBJ whole genome shotgun (WGS) entry which is preliminary data.</text>
</comment>
<dbReference type="InterPro" id="IPR011006">
    <property type="entry name" value="CheY-like_superfamily"/>
</dbReference>
<dbReference type="GO" id="GO:0000160">
    <property type="term" value="P:phosphorelay signal transduction system"/>
    <property type="evidence" value="ECO:0007669"/>
    <property type="project" value="InterPro"/>
</dbReference>
<dbReference type="PRINTS" id="PR00038">
    <property type="entry name" value="HTHLUXR"/>
</dbReference>
<evidence type="ECO:0000256" key="2">
    <source>
        <dbReference type="ARBA" id="ARBA00023015"/>
    </source>
</evidence>
<evidence type="ECO:0000259" key="6">
    <source>
        <dbReference type="PROSITE" id="PS50043"/>
    </source>
</evidence>
<gene>
    <name evidence="8" type="ORF">GCM10011354_28850</name>
</gene>
<dbReference type="PANTHER" id="PTHR43214:SF24">
    <property type="entry name" value="TRANSCRIPTIONAL REGULATORY PROTEIN NARL-RELATED"/>
    <property type="match status" value="1"/>
</dbReference>
<dbReference type="SUPFAM" id="SSF46894">
    <property type="entry name" value="C-terminal effector domain of the bipartite response regulators"/>
    <property type="match status" value="1"/>
</dbReference>
<evidence type="ECO:0000313" key="8">
    <source>
        <dbReference type="EMBL" id="GGI08390.1"/>
    </source>
</evidence>
<dbReference type="SMART" id="SM00421">
    <property type="entry name" value="HTH_LUXR"/>
    <property type="match status" value="1"/>
</dbReference>
<keyword evidence="1 5" id="KW-0597">Phosphoprotein</keyword>
<evidence type="ECO:0000256" key="3">
    <source>
        <dbReference type="ARBA" id="ARBA00023125"/>
    </source>
</evidence>
<dbReference type="Proteomes" id="UP000650511">
    <property type="component" value="Unassembled WGS sequence"/>
</dbReference>
<keyword evidence="2" id="KW-0805">Transcription regulation</keyword>